<proteinExistence type="predicted"/>
<reference evidence="2" key="1">
    <citation type="journal article" date="2019" name="Int. J. Syst. Evol. Microbiol.">
        <title>The Global Catalogue of Microorganisms (GCM) 10K type strain sequencing project: providing services to taxonomists for standard genome sequencing and annotation.</title>
        <authorList>
            <consortium name="The Broad Institute Genomics Platform"/>
            <consortium name="The Broad Institute Genome Sequencing Center for Infectious Disease"/>
            <person name="Wu L."/>
            <person name="Ma J."/>
        </authorList>
    </citation>
    <scope>NUCLEOTIDE SEQUENCE [LARGE SCALE GENOMIC DNA]</scope>
    <source>
        <strain evidence="2">KCTC 52168</strain>
    </source>
</reference>
<evidence type="ECO:0000313" key="1">
    <source>
        <dbReference type="EMBL" id="MFC3148181.1"/>
    </source>
</evidence>
<name>A0ABV7H9D0_9BURK</name>
<dbReference type="RefSeq" id="WP_377303879.1">
    <property type="nucleotide sequence ID" value="NZ_CP180191.1"/>
</dbReference>
<keyword evidence="2" id="KW-1185">Reference proteome</keyword>
<evidence type="ECO:0000313" key="2">
    <source>
        <dbReference type="Proteomes" id="UP001595556"/>
    </source>
</evidence>
<evidence type="ECO:0008006" key="3">
    <source>
        <dbReference type="Google" id="ProtNLM"/>
    </source>
</evidence>
<organism evidence="1 2">
    <name type="scientific">Piscinibacterium candidicorallinum</name>
    <dbReference type="NCBI Taxonomy" id="1793872"/>
    <lineage>
        <taxon>Bacteria</taxon>
        <taxon>Pseudomonadati</taxon>
        <taxon>Pseudomonadota</taxon>
        <taxon>Betaproteobacteria</taxon>
        <taxon>Burkholderiales</taxon>
        <taxon>Piscinibacterium</taxon>
    </lineage>
</organism>
<dbReference type="EMBL" id="JBHRTI010000004">
    <property type="protein sequence ID" value="MFC3148181.1"/>
    <property type="molecule type" value="Genomic_DNA"/>
</dbReference>
<dbReference type="Proteomes" id="UP001595556">
    <property type="component" value="Unassembled WGS sequence"/>
</dbReference>
<comment type="caution">
    <text evidence="1">The sequence shown here is derived from an EMBL/GenBank/DDBJ whole genome shotgun (WGS) entry which is preliminary data.</text>
</comment>
<protein>
    <recommendedName>
        <fullName evidence="3">SPOR domain-containing protein</fullName>
    </recommendedName>
</protein>
<accession>A0ABV7H9D0</accession>
<sequence>MRILFVLLLALNLLVLAAWKGWLGPVLPGQSREPARLDAQVQAERFKVLSEVELEKAVSGAASKVRAQDAATERAACLEWGGFDTDALARARAALPGDELNAAGAKIDTAERTVGAEYAVIMGPYVDRPTTERKMVELRGLKVTDMAMTEDVRGRWISLGLFDVEANAKRRLDVLSTQGVRTARIERRTGQTRSYLQVRDAPAPLAEKLRQISLPASTAAWGACR</sequence>
<gene>
    <name evidence="1" type="ORF">ACFOEN_11055</name>
</gene>